<dbReference type="AlphaFoldDB" id="A0A5J6QMS1"/>
<evidence type="ECO:0000313" key="2">
    <source>
        <dbReference type="Proteomes" id="UP000327179"/>
    </source>
</evidence>
<accession>A0A5J6QMS1</accession>
<protein>
    <submittedName>
        <fullName evidence="1">Uncharacterized protein</fullName>
    </submittedName>
</protein>
<dbReference type="RefSeq" id="WP_151134824.1">
    <property type="nucleotide sequence ID" value="NZ_CP043311.1"/>
</dbReference>
<name>A0A5J6QMS1_9GAMM</name>
<gene>
    <name evidence="1" type="ORF">FXN65_17695</name>
</gene>
<sequence length="335" mass="37246">MKEVVLSPSPRDFHAPWLIRLLGSDDPVFSDLSISERALLAILWGLLPCPGLCVLDGWSVSRLARLASVDPSTFYEIVRRLEQKKMLVVSGAAFASRGAKDKTKTYFLLGPAVLSCWPRAYTWQVDLTGVLGWFAGREDQFSARELMRLVNSRALKVSEIEVGVRAELLELLNDSASRNFVFHQCCAAISHAFSGGGSDFLNANILYPRVQSALLRLLRMPVQGHGSYHRAIEDMDLRGLDARSHVLHVLAEEISIVMVGDLKKLLSFVPRSKELGRGSRNMVCYLVGEGEACKMRLDLVTDDSDAGDKFGAHLMARHQQGLLDLPDQLRLKTDR</sequence>
<keyword evidence="2" id="KW-1185">Reference proteome</keyword>
<proteinExistence type="predicted"/>
<dbReference type="Proteomes" id="UP000327179">
    <property type="component" value="Chromosome"/>
</dbReference>
<organism evidence="1 2">
    <name type="scientific">Metapseudomonas lalkuanensis</name>
    <dbReference type="NCBI Taxonomy" id="2604832"/>
    <lineage>
        <taxon>Bacteria</taxon>
        <taxon>Pseudomonadati</taxon>
        <taxon>Pseudomonadota</taxon>
        <taxon>Gammaproteobacteria</taxon>
        <taxon>Pseudomonadales</taxon>
        <taxon>Pseudomonadaceae</taxon>
        <taxon>Metapseudomonas</taxon>
    </lineage>
</organism>
<dbReference type="EMBL" id="CP043311">
    <property type="protein sequence ID" value="QEY63794.1"/>
    <property type="molecule type" value="Genomic_DNA"/>
</dbReference>
<reference evidence="1 2" key="1">
    <citation type="submission" date="2019-08" db="EMBL/GenBank/DDBJ databases">
        <title>Whole-genome Sequencing of e-waste polymer degrading bacterium Pseudomonas sp. strain PE08.</title>
        <authorList>
            <person name="Kirdat K."/>
            <person name="Debbarma P."/>
            <person name="Narawade N."/>
            <person name="Suyal D."/>
            <person name="Thorat V."/>
            <person name="Shouche Y."/>
            <person name="Goel R."/>
            <person name="Yadav A."/>
        </authorList>
    </citation>
    <scope>NUCLEOTIDE SEQUENCE [LARGE SCALE GENOMIC DNA]</scope>
    <source>
        <strain evidence="1 2">PE08</strain>
    </source>
</reference>
<dbReference type="KEGG" id="plal:FXN65_17695"/>
<evidence type="ECO:0000313" key="1">
    <source>
        <dbReference type="EMBL" id="QEY63794.1"/>
    </source>
</evidence>